<feature type="compositionally biased region" description="Acidic residues" evidence="6">
    <location>
        <begin position="207"/>
        <end position="220"/>
    </location>
</feature>
<dbReference type="Gene3D" id="2.30.170.40">
    <property type="entry name" value="Ribosomal protein L28/L24"/>
    <property type="match status" value="1"/>
</dbReference>
<dbReference type="STRING" id="441960.B6QQ70"/>
<feature type="region of interest" description="Disordered" evidence="6">
    <location>
        <begin position="207"/>
        <end position="237"/>
    </location>
</feature>
<protein>
    <recommendedName>
        <fullName evidence="4">Large ribosomal subunit protein bL28m</fullName>
    </recommendedName>
</protein>
<dbReference type="AlphaFoldDB" id="B6QQ70"/>
<dbReference type="PANTHER" id="PTHR13528">
    <property type="entry name" value="39S RIBOSOMAL PROTEIN L28, MITOCHONDRIAL"/>
    <property type="match status" value="1"/>
</dbReference>
<dbReference type="HOGENOM" id="CLU_064548_0_2_1"/>
<evidence type="ECO:0000256" key="3">
    <source>
        <dbReference type="ARBA" id="ARBA00023274"/>
    </source>
</evidence>
<dbReference type="PhylomeDB" id="B6QQ70"/>
<evidence type="ECO:0000313" key="8">
    <source>
        <dbReference type="Proteomes" id="UP000001294"/>
    </source>
</evidence>
<dbReference type="FunFam" id="2.30.170.40:FF:000003">
    <property type="entry name" value="54S ribosomal protein L24"/>
    <property type="match status" value="1"/>
</dbReference>
<comment type="similarity">
    <text evidence="1">Belongs to the bacterial ribosomal protein bL28 family.</text>
</comment>
<gene>
    <name evidence="7" type="ORF">PMAA_040690</name>
</gene>
<dbReference type="InterPro" id="IPR026569">
    <property type="entry name" value="Ribosomal_bL28"/>
</dbReference>
<proteinExistence type="inferred from homology"/>
<dbReference type="GO" id="GO:0003735">
    <property type="term" value="F:structural constituent of ribosome"/>
    <property type="evidence" value="ECO:0007669"/>
    <property type="project" value="InterPro"/>
</dbReference>
<dbReference type="SUPFAM" id="SSF143800">
    <property type="entry name" value="L28p-like"/>
    <property type="match status" value="1"/>
</dbReference>
<comment type="function">
    <text evidence="5">Component of the mitochondrial ribosome (mitoribosome), a dedicated translation machinery responsible for the synthesis of mitochondrial genome-encoded proteins, including at least some of the essential transmembrane subunits of the mitochondrial respiratory chain. The mitoribosomes are attached to the mitochondrial inner membrane and translation products are cotranslationally integrated into the membrane.</text>
</comment>
<keyword evidence="3" id="KW-0687">Ribonucleoprotein</keyword>
<accession>B6QQ70</accession>
<dbReference type="InterPro" id="IPR034704">
    <property type="entry name" value="Ribosomal_bL28/bL31-like_sf"/>
</dbReference>
<organism evidence="7 8">
    <name type="scientific">Talaromyces marneffei (strain ATCC 18224 / CBS 334.59 / QM 7333)</name>
    <name type="common">Penicillium marneffei</name>
    <dbReference type="NCBI Taxonomy" id="441960"/>
    <lineage>
        <taxon>Eukaryota</taxon>
        <taxon>Fungi</taxon>
        <taxon>Dikarya</taxon>
        <taxon>Ascomycota</taxon>
        <taxon>Pezizomycotina</taxon>
        <taxon>Eurotiomycetes</taxon>
        <taxon>Eurotiomycetidae</taxon>
        <taxon>Eurotiales</taxon>
        <taxon>Trichocomaceae</taxon>
        <taxon>Talaromyces</taxon>
        <taxon>Talaromyces sect. Talaromyces</taxon>
    </lineage>
</organism>
<evidence type="ECO:0000313" key="7">
    <source>
        <dbReference type="EMBL" id="EEA20213.1"/>
    </source>
</evidence>
<dbReference type="VEuPathDB" id="FungiDB:PMAA_040690"/>
<evidence type="ECO:0000256" key="2">
    <source>
        <dbReference type="ARBA" id="ARBA00022980"/>
    </source>
</evidence>
<name>B6QQ70_TALMQ</name>
<evidence type="ECO:0000256" key="6">
    <source>
        <dbReference type="SAM" id="MobiDB-lite"/>
    </source>
</evidence>
<dbReference type="Proteomes" id="UP000001294">
    <property type="component" value="Unassembled WGS sequence"/>
</dbReference>
<evidence type="ECO:0000256" key="1">
    <source>
        <dbReference type="ARBA" id="ARBA00008760"/>
    </source>
</evidence>
<reference evidence="8" key="1">
    <citation type="journal article" date="2015" name="Genome Announc.">
        <title>Genome sequence of the AIDS-associated pathogen Penicillium marneffei (ATCC18224) and its near taxonomic relative Talaromyces stipitatus (ATCC10500).</title>
        <authorList>
            <person name="Nierman W.C."/>
            <person name="Fedorova-Abrams N.D."/>
            <person name="Andrianopoulos A."/>
        </authorList>
    </citation>
    <scope>NUCLEOTIDE SEQUENCE [LARGE SCALE GENOMIC DNA]</scope>
    <source>
        <strain evidence="8">ATCC 18224 / CBS 334.59 / QM 7333</strain>
    </source>
</reference>
<evidence type="ECO:0000256" key="5">
    <source>
        <dbReference type="ARBA" id="ARBA00037226"/>
    </source>
</evidence>
<feature type="compositionally biased region" description="Basic and acidic residues" evidence="6">
    <location>
        <begin position="222"/>
        <end position="237"/>
    </location>
</feature>
<dbReference type="EMBL" id="DS995904">
    <property type="protein sequence ID" value="EEA20213.1"/>
    <property type="molecule type" value="Genomic_DNA"/>
</dbReference>
<sequence>MAGLPTRLITASTSSLHTAFRGLSLNTTMKRNFTTSLSLQKVKTIPEHIPPYPYEPNRVYKQADSGLYGGVSISFGNKISKGRNKGKTRRSWKPNVRWKKMPSEALGEDVFVKLTRKALRTIRKCGGLDNYLLSDKPSRLKELGLAGWKLRYRIMQSPAMKKKFAEEREKLGISKAPATFEEWLKAKQLTEATSIVEAVDDAREVAETLEETPANEETSEPEILKEGEKKEQAPVLA</sequence>
<evidence type="ECO:0000256" key="4">
    <source>
        <dbReference type="ARBA" id="ARBA00035269"/>
    </source>
</evidence>
<keyword evidence="8" id="KW-1185">Reference proteome</keyword>
<dbReference type="GO" id="GO:0005762">
    <property type="term" value="C:mitochondrial large ribosomal subunit"/>
    <property type="evidence" value="ECO:0007669"/>
    <property type="project" value="TreeGrafter"/>
</dbReference>
<dbReference type="InterPro" id="IPR037147">
    <property type="entry name" value="Ribosomal_bL28_sf"/>
</dbReference>
<dbReference type="PANTHER" id="PTHR13528:SF2">
    <property type="entry name" value="LARGE RIBOSOMAL SUBUNIT PROTEIN BL28M"/>
    <property type="match status" value="1"/>
</dbReference>
<dbReference type="Pfam" id="PF00830">
    <property type="entry name" value="Ribosomal_L28"/>
    <property type="match status" value="1"/>
</dbReference>
<keyword evidence="2 7" id="KW-0689">Ribosomal protein</keyword>